<dbReference type="EMBL" id="CP115859">
    <property type="protein sequence ID" value="WBV59898.1"/>
    <property type="molecule type" value="Genomic_DNA"/>
</dbReference>
<name>A0ABY7QJM5_9FLAO</name>
<gene>
    <name evidence="1" type="ORF">PFY12_12695</name>
</gene>
<proteinExistence type="predicted"/>
<protein>
    <recommendedName>
        <fullName evidence="3">Response regulatory domain-containing protein</fullName>
    </recommendedName>
</protein>
<reference evidence="1 2" key="1">
    <citation type="submission" date="2023-01" db="EMBL/GenBank/DDBJ databases">
        <title>Complete genome of Chryseobacterium camelliae VAN22-5A.</title>
        <authorList>
            <person name="Zong G."/>
            <person name="Cao G."/>
        </authorList>
    </citation>
    <scope>NUCLEOTIDE SEQUENCE [LARGE SCALE GENOMIC DNA]</scope>
    <source>
        <strain evidence="1 2">VAN22-5A</strain>
    </source>
</reference>
<keyword evidence="2" id="KW-1185">Reference proteome</keyword>
<evidence type="ECO:0000313" key="1">
    <source>
        <dbReference type="EMBL" id="WBV59898.1"/>
    </source>
</evidence>
<evidence type="ECO:0008006" key="3">
    <source>
        <dbReference type="Google" id="ProtNLM"/>
    </source>
</evidence>
<organism evidence="1 2">
    <name type="scientific">Chryseobacterium camelliae</name>
    <dbReference type="NCBI Taxonomy" id="1265445"/>
    <lineage>
        <taxon>Bacteria</taxon>
        <taxon>Pseudomonadati</taxon>
        <taxon>Bacteroidota</taxon>
        <taxon>Flavobacteriia</taxon>
        <taxon>Flavobacteriales</taxon>
        <taxon>Weeksellaceae</taxon>
        <taxon>Chryseobacterium group</taxon>
        <taxon>Chryseobacterium</taxon>
    </lineage>
</organism>
<dbReference type="Proteomes" id="UP001210978">
    <property type="component" value="Chromosome"/>
</dbReference>
<accession>A0ABY7QJM5</accession>
<dbReference type="RefSeq" id="WP_271148247.1">
    <property type="nucleotide sequence ID" value="NZ_CP115859.1"/>
</dbReference>
<sequence>MLERYLILVDDTDQSQTLRNLERKLRENESIKLEYVHINTKLAKYQVYNETNDTQETDVSKIIGDITAVYFFKWADTIALDYNLSDTLKGFELAAHIRKNGYKKAKEIILYSGKIEDAITEILRKDDLKEKINAIKMLNESNIHFATRGDDFSSSVINHIKKNPEFDFDYELLKWMYKFSDKQFIGVFPKYDKKSLGEIAQEIEGNTSLSNEFKKALLEQLFSILVQINELEEL</sequence>
<evidence type="ECO:0000313" key="2">
    <source>
        <dbReference type="Proteomes" id="UP001210978"/>
    </source>
</evidence>